<evidence type="ECO:0000313" key="1">
    <source>
        <dbReference type="EMBL" id="KAH8025143.1"/>
    </source>
</evidence>
<reference evidence="1" key="1">
    <citation type="journal article" date="2020" name="Cell">
        <title>Large-Scale Comparative Analyses of Tick Genomes Elucidate Their Genetic Diversity and Vector Capacities.</title>
        <authorList>
            <consortium name="Tick Genome and Microbiome Consortium (TIGMIC)"/>
            <person name="Jia N."/>
            <person name="Wang J."/>
            <person name="Shi W."/>
            <person name="Du L."/>
            <person name="Sun Y."/>
            <person name="Zhan W."/>
            <person name="Jiang J.F."/>
            <person name="Wang Q."/>
            <person name="Zhang B."/>
            <person name="Ji P."/>
            <person name="Bell-Sakyi L."/>
            <person name="Cui X.M."/>
            <person name="Yuan T.T."/>
            <person name="Jiang B.G."/>
            <person name="Yang W.F."/>
            <person name="Lam T.T."/>
            <person name="Chang Q.C."/>
            <person name="Ding S.J."/>
            <person name="Wang X.J."/>
            <person name="Zhu J.G."/>
            <person name="Ruan X.D."/>
            <person name="Zhao L."/>
            <person name="Wei J.T."/>
            <person name="Ye R.Z."/>
            <person name="Que T.C."/>
            <person name="Du C.H."/>
            <person name="Zhou Y.H."/>
            <person name="Cheng J.X."/>
            <person name="Dai P.F."/>
            <person name="Guo W.B."/>
            <person name="Han X.H."/>
            <person name="Huang E.J."/>
            <person name="Li L.F."/>
            <person name="Wei W."/>
            <person name="Gao Y.C."/>
            <person name="Liu J.Z."/>
            <person name="Shao H.Z."/>
            <person name="Wang X."/>
            <person name="Wang C.C."/>
            <person name="Yang T.C."/>
            <person name="Huo Q.B."/>
            <person name="Li W."/>
            <person name="Chen H.Y."/>
            <person name="Chen S.E."/>
            <person name="Zhou L.G."/>
            <person name="Ni X.B."/>
            <person name="Tian J.H."/>
            <person name="Sheng Y."/>
            <person name="Liu T."/>
            <person name="Pan Y.S."/>
            <person name="Xia L.Y."/>
            <person name="Li J."/>
            <person name="Zhao F."/>
            <person name="Cao W.C."/>
        </authorList>
    </citation>
    <scope>NUCLEOTIDE SEQUENCE</scope>
    <source>
        <strain evidence="1">Rmic-2018</strain>
    </source>
</reference>
<sequence length="335" mass="36498">MGKLCHGTAQEPVILRRQSAYLLIFEGSEDATEACQPGEEQLALKHTSWVKMCPKRSVSIDHQLGAGVVRIEVTDRYRAMADVLSKPIGHFQANRFFEFPAMLDTKAISQLVEAVRSSAWAQSDEAVFLRCMLLSEVIVSSDKMKRMTHVAARYATDTFITTIERHVGIYGAATPSGAVAAVDLTFFAALMTRKALYPRRSKFGVDTWGSQTAIVPIKMEHSGSRAVLPYVLSFLTTRYWSQRVGYNVTVQEIGATAPRTFQIDCLPRAGQALIGGPENLLLVVIDIEVHPGNSVRFALGGGGSVEVLGKSARAAPASDHNIRDTVVDAWMGGGN</sequence>
<dbReference type="AlphaFoldDB" id="A0A9J6DSF1"/>
<comment type="caution">
    <text evidence="1">The sequence shown here is derived from an EMBL/GenBank/DDBJ whole genome shotgun (WGS) entry which is preliminary data.</text>
</comment>
<dbReference type="EMBL" id="JABSTU010000007">
    <property type="protein sequence ID" value="KAH8025143.1"/>
    <property type="molecule type" value="Genomic_DNA"/>
</dbReference>
<reference evidence="1" key="2">
    <citation type="submission" date="2021-09" db="EMBL/GenBank/DDBJ databases">
        <authorList>
            <person name="Jia N."/>
            <person name="Wang J."/>
            <person name="Shi W."/>
            <person name="Du L."/>
            <person name="Sun Y."/>
            <person name="Zhan W."/>
            <person name="Jiang J."/>
            <person name="Wang Q."/>
            <person name="Zhang B."/>
            <person name="Ji P."/>
            <person name="Sakyi L.B."/>
            <person name="Cui X."/>
            <person name="Yuan T."/>
            <person name="Jiang B."/>
            <person name="Yang W."/>
            <person name="Lam T.T.-Y."/>
            <person name="Chang Q."/>
            <person name="Ding S."/>
            <person name="Wang X."/>
            <person name="Zhu J."/>
            <person name="Ruan X."/>
            <person name="Zhao L."/>
            <person name="Wei J."/>
            <person name="Que T."/>
            <person name="Du C."/>
            <person name="Cheng J."/>
            <person name="Dai P."/>
            <person name="Han X."/>
            <person name="Huang E."/>
            <person name="Gao Y."/>
            <person name="Liu J."/>
            <person name="Shao H."/>
            <person name="Ye R."/>
            <person name="Li L."/>
            <person name="Wei W."/>
            <person name="Wang X."/>
            <person name="Wang C."/>
            <person name="Huo Q."/>
            <person name="Li W."/>
            <person name="Guo W."/>
            <person name="Chen H."/>
            <person name="Chen S."/>
            <person name="Zhou L."/>
            <person name="Zhou L."/>
            <person name="Ni X."/>
            <person name="Tian J."/>
            <person name="Zhou Y."/>
            <person name="Sheng Y."/>
            <person name="Liu T."/>
            <person name="Pan Y."/>
            <person name="Xia L."/>
            <person name="Li J."/>
            <person name="Zhao F."/>
            <person name="Cao W."/>
        </authorList>
    </citation>
    <scope>NUCLEOTIDE SEQUENCE</scope>
    <source>
        <strain evidence="1">Rmic-2018</strain>
        <tissue evidence="1">Larvae</tissue>
    </source>
</reference>
<gene>
    <name evidence="1" type="ORF">HPB51_003985</name>
</gene>
<dbReference type="Proteomes" id="UP000821866">
    <property type="component" value="Unassembled WGS sequence"/>
</dbReference>
<organism evidence="1 2">
    <name type="scientific">Rhipicephalus microplus</name>
    <name type="common">Cattle tick</name>
    <name type="synonym">Boophilus microplus</name>
    <dbReference type="NCBI Taxonomy" id="6941"/>
    <lineage>
        <taxon>Eukaryota</taxon>
        <taxon>Metazoa</taxon>
        <taxon>Ecdysozoa</taxon>
        <taxon>Arthropoda</taxon>
        <taxon>Chelicerata</taxon>
        <taxon>Arachnida</taxon>
        <taxon>Acari</taxon>
        <taxon>Parasitiformes</taxon>
        <taxon>Ixodida</taxon>
        <taxon>Ixodoidea</taxon>
        <taxon>Ixodidae</taxon>
        <taxon>Rhipicephalinae</taxon>
        <taxon>Rhipicephalus</taxon>
        <taxon>Boophilus</taxon>
    </lineage>
</organism>
<keyword evidence="2" id="KW-1185">Reference proteome</keyword>
<name>A0A9J6DSF1_RHIMP</name>
<protein>
    <submittedName>
        <fullName evidence="1">Uncharacterized protein</fullName>
    </submittedName>
</protein>
<evidence type="ECO:0000313" key="2">
    <source>
        <dbReference type="Proteomes" id="UP000821866"/>
    </source>
</evidence>
<accession>A0A9J6DSF1</accession>
<proteinExistence type="predicted"/>